<evidence type="ECO:0000259" key="11">
    <source>
        <dbReference type="Pfam" id="PF00082"/>
    </source>
</evidence>
<accession>A0A0J5X1G8</accession>
<name>A0A0J5X1G8_BURCE</name>
<feature type="active site" description="Charge relay system" evidence="9">
    <location>
        <position position="223"/>
    </location>
</feature>
<dbReference type="InterPro" id="IPR034176">
    <property type="entry name" value="Peptidases_S8_13"/>
</dbReference>
<dbReference type="PATRIC" id="fig|292.27.peg.3040"/>
<dbReference type="InterPro" id="IPR015500">
    <property type="entry name" value="Peptidase_S8_subtilisin-rel"/>
</dbReference>
<feature type="compositionally biased region" description="Low complexity" evidence="10">
    <location>
        <begin position="45"/>
        <end position="58"/>
    </location>
</feature>
<dbReference type="GO" id="GO:0005576">
    <property type="term" value="C:extracellular region"/>
    <property type="evidence" value="ECO:0007669"/>
    <property type="project" value="UniProtKB-SubCell"/>
</dbReference>
<dbReference type="PANTHER" id="PTHR43806:SF11">
    <property type="entry name" value="CEREVISIN-RELATED"/>
    <property type="match status" value="1"/>
</dbReference>
<dbReference type="EMBL" id="LDWR01000025">
    <property type="protein sequence ID" value="KML56877.1"/>
    <property type="molecule type" value="Genomic_DNA"/>
</dbReference>
<evidence type="ECO:0000256" key="6">
    <source>
        <dbReference type="ARBA" id="ARBA00022801"/>
    </source>
</evidence>
<comment type="similarity">
    <text evidence="2 9">Belongs to the peptidase S8 family.</text>
</comment>
<dbReference type="PRINTS" id="PR00723">
    <property type="entry name" value="SUBTILISIN"/>
</dbReference>
<dbReference type="InterPro" id="IPR022398">
    <property type="entry name" value="Peptidase_S8_His-AS"/>
</dbReference>
<evidence type="ECO:0000256" key="10">
    <source>
        <dbReference type="SAM" id="MobiDB-lite"/>
    </source>
</evidence>
<dbReference type="Proteomes" id="UP000036338">
    <property type="component" value="Unassembled WGS sequence"/>
</dbReference>
<dbReference type="InterPro" id="IPR023828">
    <property type="entry name" value="Peptidase_S8_Ser-AS"/>
</dbReference>
<proteinExistence type="inferred from homology"/>
<dbReference type="Pfam" id="PF00082">
    <property type="entry name" value="Peptidase_S8"/>
    <property type="match status" value="1"/>
</dbReference>
<feature type="region of interest" description="Disordered" evidence="10">
    <location>
        <begin position="440"/>
        <end position="461"/>
    </location>
</feature>
<dbReference type="InterPro" id="IPR050131">
    <property type="entry name" value="Peptidase_S8_subtilisin-like"/>
</dbReference>
<feature type="active site" description="Charge relay system" evidence="9">
    <location>
        <position position="461"/>
    </location>
</feature>
<evidence type="ECO:0000256" key="1">
    <source>
        <dbReference type="ARBA" id="ARBA00004613"/>
    </source>
</evidence>
<evidence type="ECO:0000256" key="7">
    <source>
        <dbReference type="ARBA" id="ARBA00022825"/>
    </source>
</evidence>
<sequence length="527" mass="53201">MAVVSTLTGCGGGDGGGGQLPNVSTVPPAADGGTSTKPTPPTPPATTTDNTDCSTSSTKVATAPSSSTGGQGAAGVIVRLSPFETVALAGRAMAAVTPERRIAAVIDRVAAATGKQGAGGRIFAAVDGADRPHIERMLSASTALVAFDRIIPAAKLEALVNAYAADPDVVGAEADDMMNVRAVPTDPDYAQQWNLSSPTVGVNLPAAWDITTGAPTVVTAVLDTGYVPHADLVTNLLPGYDFLTSIAIGNNGHARGPDAIDPGNWVTREEAADRSSRFYNCDPRASSWHGTKVAGLIGATANNGMGIAGVNWYGKILPVRVLGKCGGPMSDVIDGLRWAAGIDVPGAPANPTPAKVINLSLGGKGRCGDEMQRAIDDVIARGTTVVVAAGNEGNQFGLDRPANCRGVIAVGSTDNTGRRAWDSNFGADVLLSAPGANVLSTSNTGSTSPQKDTFSADSGTSMAAPQVTGVVSLMLTVNPTLTPRRIAEILKQTARPAVGAAVQSCRARPAGAGILDAAAAVAAAARR</sequence>
<feature type="domain" description="Peptidase S8/S53" evidence="11">
    <location>
        <begin position="217"/>
        <end position="497"/>
    </location>
</feature>
<keyword evidence="4 9" id="KW-0645">Protease</keyword>
<dbReference type="GO" id="GO:0004252">
    <property type="term" value="F:serine-type endopeptidase activity"/>
    <property type="evidence" value="ECO:0007669"/>
    <property type="project" value="UniProtKB-UniRule"/>
</dbReference>
<feature type="active site" description="Charge relay system" evidence="9">
    <location>
        <position position="289"/>
    </location>
</feature>
<dbReference type="PROSITE" id="PS00137">
    <property type="entry name" value="SUBTILASE_HIS"/>
    <property type="match status" value="1"/>
</dbReference>
<dbReference type="PROSITE" id="PS00138">
    <property type="entry name" value="SUBTILASE_SER"/>
    <property type="match status" value="1"/>
</dbReference>
<evidence type="ECO:0000256" key="5">
    <source>
        <dbReference type="ARBA" id="ARBA00022729"/>
    </source>
</evidence>
<dbReference type="SUPFAM" id="SSF52743">
    <property type="entry name" value="Subtilisin-like"/>
    <property type="match status" value="1"/>
</dbReference>
<comment type="caution">
    <text evidence="12">The sequence shown here is derived from an EMBL/GenBank/DDBJ whole genome shotgun (WGS) entry which is preliminary data.</text>
</comment>
<dbReference type="Gene3D" id="3.40.50.200">
    <property type="entry name" value="Peptidase S8/S53 domain"/>
    <property type="match status" value="1"/>
</dbReference>
<dbReference type="InterPro" id="IPR000209">
    <property type="entry name" value="Peptidase_S8/S53_dom"/>
</dbReference>
<evidence type="ECO:0000256" key="2">
    <source>
        <dbReference type="ARBA" id="ARBA00011073"/>
    </source>
</evidence>
<evidence type="ECO:0000256" key="3">
    <source>
        <dbReference type="ARBA" id="ARBA00022525"/>
    </source>
</evidence>
<keyword evidence="3" id="KW-0964">Secreted</keyword>
<dbReference type="InterPro" id="IPR036852">
    <property type="entry name" value="Peptidase_S8/S53_dom_sf"/>
</dbReference>
<keyword evidence="5" id="KW-0732">Signal</keyword>
<comment type="subcellular location">
    <subcellularLocation>
        <location evidence="1">Secreted</location>
    </subcellularLocation>
</comment>
<dbReference type="AlphaFoldDB" id="A0A0J5X1G8"/>
<keyword evidence="8" id="KW-0865">Zymogen</keyword>
<evidence type="ECO:0000256" key="8">
    <source>
        <dbReference type="ARBA" id="ARBA00023145"/>
    </source>
</evidence>
<keyword evidence="7 9" id="KW-0720">Serine protease</keyword>
<organism evidence="12 13">
    <name type="scientific">Burkholderia cepacia</name>
    <name type="common">Pseudomonas cepacia</name>
    <dbReference type="NCBI Taxonomy" id="292"/>
    <lineage>
        <taxon>Bacteria</taxon>
        <taxon>Pseudomonadati</taxon>
        <taxon>Pseudomonadota</taxon>
        <taxon>Betaproteobacteria</taxon>
        <taxon>Burkholderiales</taxon>
        <taxon>Burkholderiaceae</taxon>
        <taxon>Burkholderia</taxon>
        <taxon>Burkholderia cepacia complex</taxon>
    </lineage>
</organism>
<dbReference type="PROSITE" id="PS51892">
    <property type="entry name" value="SUBTILASE"/>
    <property type="match status" value="1"/>
</dbReference>
<gene>
    <name evidence="12" type="ORF">VL15_15460</name>
</gene>
<dbReference type="CDD" id="cd07496">
    <property type="entry name" value="Peptidases_S8_13"/>
    <property type="match status" value="1"/>
</dbReference>
<feature type="compositionally biased region" description="Polar residues" evidence="10">
    <location>
        <begin position="59"/>
        <end position="68"/>
    </location>
</feature>
<feature type="region of interest" description="Disordered" evidence="10">
    <location>
        <begin position="1"/>
        <end position="73"/>
    </location>
</feature>
<dbReference type="RefSeq" id="WP_048246567.1">
    <property type="nucleotide sequence ID" value="NZ_LDWR01000025.1"/>
</dbReference>
<dbReference type="FunFam" id="3.40.50.200:FF:000022">
    <property type="entry name" value="Extracellular protease"/>
    <property type="match status" value="1"/>
</dbReference>
<feature type="compositionally biased region" description="Gly residues" evidence="10">
    <location>
        <begin position="9"/>
        <end position="19"/>
    </location>
</feature>
<reference evidence="12 13" key="1">
    <citation type="submission" date="2015-05" db="EMBL/GenBank/DDBJ databases">
        <title>Draft genome of Burkholderia cepacia LK29.</title>
        <authorList>
            <person name="Chan X.Y."/>
        </authorList>
    </citation>
    <scope>NUCLEOTIDE SEQUENCE [LARGE SCALE GENOMIC DNA]</scope>
    <source>
        <strain evidence="12 13">LK29</strain>
    </source>
</reference>
<dbReference type="PANTHER" id="PTHR43806">
    <property type="entry name" value="PEPTIDASE S8"/>
    <property type="match status" value="1"/>
</dbReference>
<dbReference type="GO" id="GO:0006508">
    <property type="term" value="P:proteolysis"/>
    <property type="evidence" value="ECO:0007669"/>
    <property type="project" value="UniProtKB-KW"/>
</dbReference>
<evidence type="ECO:0000256" key="4">
    <source>
        <dbReference type="ARBA" id="ARBA00022670"/>
    </source>
</evidence>
<evidence type="ECO:0000313" key="13">
    <source>
        <dbReference type="Proteomes" id="UP000036338"/>
    </source>
</evidence>
<evidence type="ECO:0000256" key="9">
    <source>
        <dbReference type="PROSITE-ProRule" id="PRU01240"/>
    </source>
</evidence>
<keyword evidence="6 9" id="KW-0378">Hydrolase</keyword>
<evidence type="ECO:0000313" key="12">
    <source>
        <dbReference type="EMBL" id="KML56877.1"/>
    </source>
</evidence>
<protein>
    <recommendedName>
        <fullName evidence="11">Peptidase S8/S53 domain-containing protein</fullName>
    </recommendedName>
</protein>